<dbReference type="EMBL" id="BNAU01000001">
    <property type="protein sequence ID" value="GHE80580.1"/>
    <property type="molecule type" value="Genomic_DNA"/>
</dbReference>
<dbReference type="Gene3D" id="3.40.47.10">
    <property type="match status" value="1"/>
</dbReference>
<dbReference type="CDD" id="cd00829">
    <property type="entry name" value="SCP-x_thiolase"/>
    <property type="match status" value="1"/>
</dbReference>
<evidence type="ECO:0000313" key="2">
    <source>
        <dbReference type="EMBL" id="GHE80580.1"/>
    </source>
</evidence>
<dbReference type="RefSeq" id="WP_191243131.1">
    <property type="nucleotide sequence ID" value="NZ_BNAU01000001.1"/>
</dbReference>
<feature type="domain" description="Thiolase C-terminal" evidence="1">
    <location>
        <begin position="277"/>
        <end position="394"/>
    </location>
</feature>
<dbReference type="PANTHER" id="PTHR42870">
    <property type="entry name" value="ACETYL-COA C-ACETYLTRANSFERASE"/>
    <property type="match status" value="1"/>
</dbReference>
<sequence length="415" mass="44117">MFDEECAGEQAMSGFRDKLAIVGVGISPTTRTGGGGLSAHMMEAQALKLAIEDAGLEPADIHGSIYAGAQQGADSGARMAGLAPHFWLPFGRMANAHNSLLYAAGAIDSGNCDYVSVSLGISWLTDAQNTARAAAEGRTFVVDKKFSIARDGGGVVQQGWTATPGAAAVHAFYASRHMHEFGTTEEQFGAVAIAHRKWANLNPEARFHDRELTMEDYLASRWVVHPYRLYDNCVVSDVACAFIVTSAERAKDLRQKPVFVKGVGLGDGGREAWWDKTNFSRTDAAFARDKAFATAGIGIDDIDLAEIYDCFTGDVIMTVEDYGFCEKGEGGPFMESGATAPGGSIPMNTHGGLLSAFHCGDMGNMIEAVRQLRGNCGERQVPGAEIALVDGHGAELVLPYMCPITGCTILGNEEG</sequence>
<gene>
    <name evidence="2" type="ORF">GCM10017786_08440</name>
</gene>
<comment type="caution">
    <text evidence="2">The sequence shown here is derived from an EMBL/GenBank/DDBJ whole genome shotgun (WGS) entry which is preliminary data.</text>
</comment>
<evidence type="ECO:0000313" key="3">
    <source>
        <dbReference type="Proteomes" id="UP000605897"/>
    </source>
</evidence>
<organism evidence="2 3">
    <name type="scientific">Amycolatopsis deserti</name>
    <dbReference type="NCBI Taxonomy" id="185696"/>
    <lineage>
        <taxon>Bacteria</taxon>
        <taxon>Bacillati</taxon>
        <taxon>Actinomycetota</taxon>
        <taxon>Actinomycetes</taxon>
        <taxon>Pseudonocardiales</taxon>
        <taxon>Pseudonocardiaceae</taxon>
        <taxon>Amycolatopsis</taxon>
    </lineage>
</organism>
<name>A0ABQ3IEG3_9PSEU</name>
<proteinExistence type="predicted"/>
<dbReference type="PANTHER" id="PTHR42870:SF1">
    <property type="entry name" value="NON-SPECIFIC LIPID-TRANSFER PROTEIN-LIKE 2"/>
    <property type="match status" value="1"/>
</dbReference>
<dbReference type="InterPro" id="IPR055140">
    <property type="entry name" value="Thiolase_C_2"/>
</dbReference>
<accession>A0ABQ3IEG3</accession>
<evidence type="ECO:0000259" key="1">
    <source>
        <dbReference type="Pfam" id="PF22691"/>
    </source>
</evidence>
<dbReference type="PIRSF" id="PIRSF000429">
    <property type="entry name" value="Ac-CoA_Ac_transf"/>
    <property type="match status" value="1"/>
</dbReference>
<dbReference type="Pfam" id="PF22691">
    <property type="entry name" value="Thiolase_C_1"/>
    <property type="match status" value="1"/>
</dbReference>
<dbReference type="Proteomes" id="UP000605897">
    <property type="component" value="Unassembled WGS sequence"/>
</dbReference>
<keyword evidence="3" id="KW-1185">Reference proteome</keyword>
<dbReference type="InterPro" id="IPR016039">
    <property type="entry name" value="Thiolase-like"/>
</dbReference>
<reference evidence="3" key="1">
    <citation type="journal article" date="2019" name="Int. J. Syst. Evol. Microbiol.">
        <title>The Global Catalogue of Microorganisms (GCM) 10K type strain sequencing project: providing services to taxonomists for standard genome sequencing and annotation.</title>
        <authorList>
            <consortium name="The Broad Institute Genomics Platform"/>
            <consortium name="The Broad Institute Genome Sequencing Center for Infectious Disease"/>
            <person name="Wu L."/>
            <person name="Ma J."/>
        </authorList>
    </citation>
    <scope>NUCLEOTIDE SEQUENCE [LARGE SCALE GENOMIC DNA]</scope>
    <source>
        <strain evidence="3">CGMCC 4.7677</strain>
    </source>
</reference>
<protein>
    <submittedName>
        <fullName evidence="2">Lipid-transfer protein</fullName>
    </submittedName>
</protein>
<dbReference type="SUPFAM" id="SSF53901">
    <property type="entry name" value="Thiolase-like"/>
    <property type="match status" value="2"/>
</dbReference>
<dbReference type="InterPro" id="IPR002155">
    <property type="entry name" value="Thiolase"/>
</dbReference>